<protein>
    <submittedName>
        <fullName evidence="2">Chromosome partitioning protein</fullName>
    </submittedName>
</protein>
<reference evidence="2 3" key="1">
    <citation type="submission" date="2018-05" db="EMBL/GenBank/DDBJ databases">
        <title>Genomic Encyclopedia of Type Strains, Phase IV (KMG-IV): sequencing the most valuable type-strain genomes for metagenomic binning, comparative biology and taxonomic classification.</title>
        <authorList>
            <person name="Goeker M."/>
        </authorList>
    </citation>
    <scope>NUCLEOTIDE SEQUENCE [LARGE SCALE GENOMIC DNA]</scope>
    <source>
        <strain evidence="2 3">DSM 23606</strain>
    </source>
</reference>
<dbReference type="Proteomes" id="UP000246569">
    <property type="component" value="Unassembled WGS sequence"/>
</dbReference>
<organism evidence="2 3">
    <name type="scientific">Plasticicumulans acidivorans</name>
    <dbReference type="NCBI Taxonomy" id="886464"/>
    <lineage>
        <taxon>Bacteria</taxon>
        <taxon>Pseudomonadati</taxon>
        <taxon>Pseudomonadota</taxon>
        <taxon>Gammaproteobacteria</taxon>
        <taxon>Candidatus Competibacteraceae</taxon>
        <taxon>Plasticicumulans</taxon>
    </lineage>
</organism>
<dbReference type="SUPFAM" id="SSF52540">
    <property type="entry name" value="P-loop containing nucleoside triphosphate hydrolases"/>
    <property type="match status" value="1"/>
</dbReference>
<gene>
    <name evidence="2" type="ORF">C7443_103182</name>
</gene>
<feature type="domain" description="CobQ/CobB/MinD/ParA nucleotide binding" evidence="1">
    <location>
        <begin position="4"/>
        <end position="181"/>
    </location>
</feature>
<keyword evidence="3" id="KW-1185">Reference proteome</keyword>
<proteinExistence type="predicted"/>
<evidence type="ECO:0000259" key="1">
    <source>
        <dbReference type="Pfam" id="PF01656"/>
    </source>
</evidence>
<dbReference type="InterPro" id="IPR002586">
    <property type="entry name" value="CobQ/CobB/MinD/ParA_Nub-bd_dom"/>
</dbReference>
<evidence type="ECO:0000313" key="2">
    <source>
        <dbReference type="EMBL" id="PWV63257.1"/>
    </source>
</evidence>
<name>A0A317MXA3_9GAMM</name>
<dbReference type="OrthoDB" id="69313at2"/>
<sequence length="213" mass="23334">MHIIMVANPKGGCGKTTVSTQLAGHYANAGWRVGLFDLDRQQSALKWLRRRPETCAAIEGFDARDKDAIDDIAPHLDVAVVDAPAGLRGDRLKEIVRQADHLVVPVQPSPFDMDATDDFLALLIELKRVRKGRCAPALIANRVNPRALSARELDTFLQASGLPVLGALRDTQIYVQLAAAGTTLFDLPAHRVARDLDAWQPLLDWLAAPPEHD</sequence>
<dbReference type="PANTHER" id="PTHR13696">
    <property type="entry name" value="P-LOOP CONTAINING NUCLEOSIDE TRIPHOSPHATE HYDROLASE"/>
    <property type="match status" value="1"/>
</dbReference>
<comment type="caution">
    <text evidence="2">The sequence shown here is derived from an EMBL/GenBank/DDBJ whole genome shotgun (WGS) entry which is preliminary data.</text>
</comment>
<dbReference type="EMBL" id="QGTJ01000003">
    <property type="protein sequence ID" value="PWV63257.1"/>
    <property type="molecule type" value="Genomic_DNA"/>
</dbReference>
<dbReference type="AlphaFoldDB" id="A0A317MXA3"/>
<dbReference type="Gene3D" id="3.40.50.300">
    <property type="entry name" value="P-loop containing nucleotide triphosphate hydrolases"/>
    <property type="match status" value="1"/>
</dbReference>
<dbReference type="Pfam" id="PF01656">
    <property type="entry name" value="CbiA"/>
    <property type="match status" value="1"/>
</dbReference>
<dbReference type="CDD" id="cd02042">
    <property type="entry name" value="ParAB_family"/>
    <property type="match status" value="1"/>
</dbReference>
<dbReference type="RefSeq" id="WP_110017765.1">
    <property type="nucleotide sequence ID" value="NZ_QGTJ01000003.1"/>
</dbReference>
<accession>A0A317MXA3</accession>
<dbReference type="InterPro" id="IPR050678">
    <property type="entry name" value="DNA_Partitioning_ATPase"/>
</dbReference>
<dbReference type="InterPro" id="IPR027417">
    <property type="entry name" value="P-loop_NTPase"/>
</dbReference>
<dbReference type="PANTHER" id="PTHR13696:SF96">
    <property type="entry name" value="COBQ_COBB_MIND_PARA NUCLEOTIDE BINDING DOMAIN-CONTAINING PROTEIN"/>
    <property type="match status" value="1"/>
</dbReference>
<evidence type="ECO:0000313" key="3">
    <source>
        <dbReference type="Proteomes" id="UP000246569"/>
    </source>
</evidence>